<dbReference type="PANTHER" id="PTHR38340">
    <property type="entry name" value="S-LAYER PROTEIN"/>
    <property type="match status" value="1"/>
</dbReference>
<organism evidence="5">
    <name type="scientific">Eutreptiella gymnastica</name>
    <dbReference type="NCBI Taxonomy" id="73025"/>
    <lineage>
        <taxon>Eukaryota</taxon>
        <taxon>Discoba</taxon>
        <taxon>Euglenozoa</taxon>
        <taxon>Euglenida</taxon>
        <taxon>Spirocuta</taxon>
        <taxon>Euglenophyceae</taxon>
        <taxon>Eutreptiales</taxon>
        <taxon>Eutreptiaceae</taxon>
        <taxon>Eutreptiella</taxon>
    </lineage>
</organism>
<dbReference type="InterPro" id="IPR050557">
    <property type="entry name" value="RTX_toxin/Mannuronan_C5-epim"/>
</dbReference>
<feature type="region of interest" description="Disordered" evidence="3">
    <location>
        <begin position="187"/>
        <end position="231"/>
    </location>
</feature>
<evidence type="ECO:0000313" key="5">
    <source>
        <dbReference type="EMBL" id="CAE0835203.1"/>
    </source>
</evidence>
<reference evidence="5" key="1">
    <citation type="submission" date="2021-01" db="EMBL/GenBank/DDBJ databases">
        <authorList>
            <person name="Corre E."/>
            <person name="Pelletier E."/>
            <person name="Niang G."/>
            <person name="Scheremetjew M."/>
            <person name="Finn R."/>
            <person name="Kale V."/>
            <person name="Holt S."/>
            <person name="Cochrane G."/>
            <person name="Meng A."/>
            <person name="Brown T."/>
            <person name="Cohen L."/>
        </authorList>
    </citation>
    <scope>NUCLEOTIDE SEQUENCE</scope>
    <source>
        <strain evidence="5">CCMP1594</strain>
    </source>
</reference>
<evidence type="ECO:0000256" key="4">
    <source>
        <dbReference type="SAM" id="Phobius"/>
    </source>
</evidence>
<dbReference type="Gene3D" id="2.150.10.10">
    <property type="entry name" value="Serralysin-like metalloprotease, C-terminal"/>
    <property type="match status" value="1"/>
</dbReference>
<keyword evidence="4" id="KW-0812">Transmembrane</keyword>
<evidence type="ECO:0000256" key="1">
    <source>
        <dbReference type="ARBA" id="ARBA00004613"/>
    </source>
</evidence>
<dbReference type="PANTHER" id="PTHR38340:SF1">
    <property type="entry name" value="S-LAYER PROTEIN"/>
    <property type="match status" value="1"/>
</dbReference>
<dbReference type="PRINTS" id="PR00313">
    <property type="entry name" value="CABNDNGRPT"/>
</dbReference>
<dbReference type="EMBL" id="HBJA01135301">
    <property type="protein sequence ID" value="CAE0835203.1"/>
    <property type="molecule type" value="Transcribed_RNA"/>
</dbReference>
<evidence type="ECO:0000256" key="2">
    <source>
        <dbReference type="ARBA" id="ARBA00022525"/>
    </source>
</evidence>
<feature type="transmembrane region" description="Helical" evidence="4">
    <location>
        <begin position="445"/>
        <end position="467"/>
    </location>
</feature>
<dbReference type="Pfam" id="PF00353">
    <property type="entry name" value="HemolysinCabind"/>
    <property type="match status" value="1"/>
</dbReference>
<keyword evidence="2" id="KW-0964">Secreted</keyword>
<dbReference type="InterPro" id="IPR011049">
    <property type="entry name" value="Serralysin-like_metalloprot_C"/>
</dbReference>
<feature type="compositionally biased region" description="Pro residues" evidence="3">
    <location>
        <begin position="221"/>
        <end position="231"/>
    </location>
</feature>
<proteinExistence type="predicted"/>
<dbReference type="InterPro" id="IPR018511">
    <property type="entry name" value="Hemolysin-typ_Ca-bd_CS"/>
</dbReference>
<feature type="compositionally biased region" description="Low complexity" evidence="3">
    <location>
        <begin position="206"/>
        <end position="220"/>
    </location>
</feature>
<gene>
    <name evidence="5" type="ORF">EGYM00163_LOCUS46511</name>
</gene>
<sequence>MVMTPFMVAVGMTTSLVAPGEDVIHAGSGSGDDYIHGGLGDDSLHGHGGDDVIVGGYGDDTITGGNGDDSIHGGSGDDYILGGPGKDVIVAGPGEDVIHAGSGNDLLIHNASSSVGPHVGNYSGGNDGADTLHLIVTQQQADELVGAVQAFWEWNNVGIFDFGVYADGWNIVVRGIHLLNLEIVDPTPSPSTSASPADPAPPSPSPAASDSPTSSDAPSTSPLPSPSPSPVRPNVVTISSFASFSGWVTAFLGFSLGSIPTSAPAITSTEVVQSDTMCAGTWLSSSFPMPPLTVSNQEFEVLDWGAGVDRATVVIHDFSSASVAIGAAHSLPSALHRAATQTVSITRWDANGNKISDGSLIFTLRMGSTFTGLTPEMHRYDDFSDRPNPLLQEGGTMADCFPVEAGCYQITTVKTSSVTGFTITTSPSPSPSVTGPSVTGGSEDWWYGLLALLVIPFCILFALYLWISAKRQPPTSFMDSPYSDATQDGLPAYPSAMAWQTTTTPIETPMVLDSFAPLDDGDLAFMWEYPQSMDLGSANA</sequence>
<name>A0A7S4GFL3_9EUGL</name>
<dbReference type="SUPFAM" id="SSF51120">
    <property type="entry name" value="beta-Roll"/>
    <property type="match status" value="1"/>
</dbReference>
<dbReference type="GO" id="GO:0005576">
    <property type="term" value="C:extracellular region"/>
    <property type="evidence" value="ECO:0007669"/>
    <property type="project" value="UniProtKB-SubCell"/>
</dbReference>
<dbReference type="GO" id="GO:0005509">
    <property type="term" value="F:calcium ion binding"/>
    <property type="evidence" value="ECO:0007669"/>
    <property type="project" value="InterPro"/>
</dbReference>
<comment type="subcellular location">
    <subcellularLocation>
        <location evidence="1">Secreted</location>
    </subcellularLocation>
</comment>
<keyword evidence="4" id="KW-1133">Transmembrane helix</keyword>
<dbReference type="AlphaFoldDB" id="A0A7S4GFL3"/>
<keyword evidence="4" id="KW-0472">Membrane</keyword>
<dbReference type="PROSITE" id="PS00330">
    <property type="entry name" value="HEMOLYSIN_CALCIUM"/>
    <property type="match status" value="3"/>
</dbReference>
<dbReference type="InterPro" id="IPR001343">
    <property type="entry name" value="Hemolysn_Ca-bd"/>
</dbReference>
<protein>
    <recommendedName>
        <fullName evidence="6">Calcium-binding protein</fullName>
    </recommendedName>
</protein>
<accession>A0A7S4GFL3</accession>
<evidence type="ECO:0000256" key="3">
    <source>
        <dbReference type="SAM" id="MobiDB-lite"/>
    </source>
</evidence>
<evidence type="ECO:0008006" key="6">
    <source>
        <dbReference type="Google" id="ProtNLM"/>
    </source>
</evidence>